<name>A0AAP2Z8P6_9EURY</name>
<dbReference type="Pfam" id="PF00561">
    <property type="entry name" value="Abhydrolase_1"/>
    <property type="match status" value="1"/>
</dbReference>
<dbReference type="InterPro" id="IPR029058">
    <property type="entry name" value="AB_hydrolase_fold"/>
</dbReference>
<sequence>MYAEINGAELYYEVHGEENDQAIIALHGGPGVSNHEKSLQAYKPLTDQYKLVVYDHRGCGKSEEQRPYSNEQFTDDVEGLRQHLDLGDIIVIGGSYGGFIAQEYAIRYPDHLLGVVLRDTAPSGEHDEIARANAKARFPELKESDLDVPDITEEDFDRIMDGNARSDEDIKHVFHGMLPLYVPDADDFDPEAARNKLEERNFTYETHNTMFTEEHPNMDYTGDLPNVEVPLLVTVGRHDFITPPEASEEIHELLPDSRLVIFEESGHSPNIEQQEEFLATVREFFDEIGVTPTAT</sequence>
<dbReference type="PANTHER" id="PTHR43798">
    <property type="entry name" value="MONOACYLGLYCEROL LIPASE"/>
    <property type="match status" value="1"/>
</dbReference>
<accession>A0AAP2Z8P6</accession>
<dbReference type="RefSeq" id="WP_342807279.1">
    <property type="nucleotide sequence ID" value="NZ_JAOPJZ010000003.1"/>
</dbReference>
<dbReference type="InterPro" id="IPR050266">
    <property type="entry name" value="AB_hydrolase_sf"/>
</dbReference>
<evidence type="ECO:0000313" key="5">
    <source>
        <dbReference type="Proteomes" id="UP001321047"/>
    </source>
</evidence>
<evidence type="ECO:0000256" key="2">
    <source>
        <dbReference type="ARBA" id="ARBA00022801"/>
    </source>
</evidence>
<proteinExistence type="inferred from homology"/>
<dbReference type="PANTHER" id="PTHR43798:SF33">
    <property type="entry name" value="HYDROLASE, PUTATIVE (AFU_ORTHOLOGUE AFUA_2G14860)-RELATED"/>
    <property type="match status" value="1"/>
</dbReference>
<evidence type="ECO:0000259" key="3">
    <source>
        <dbReference type="Pfam" id="PF00561"/>
    </source>
</evidence>
<dbReference type="EMBL" id="JAOPJZ010000003">
    <property type="protein sequence ID" value="MCU4751459.1"/>
    <property type="molecule type" value="Genomic_DNA"/>
</dbReference>
<comment type="similarity">
    <text evidence="1">Belongs to the peptidase S33 family.</text>
</comment>
<dbReference type="SUPFAM" id="SSF53474">
    <property type="entry name" value="alpha/beta-Hydrolases"/>
    <property type="match status" value="1"/>
</dbReference>
<dbReference type="PRINTS" id="PR00793">
    <property type="entry name" value="PROAMNOPTASE"/>
</dbReference>
<organism evidence="4 5">
    <name type="scientific">Natronosalvus hydrolyticus</name>
    <dbReference type="NCBI Taxonomy" id="2979988"/>
    <lineage>
        <taxon>Archaea</taxon>
        <taxon>Methanobacteriati</taxon>
        <taxon>Methanobacteriota</taxon>
        <taxon>Stenosarchaea group</taxon>
        <taxon>Halobacteria</taxon>
        <taxon>Halobacteriales</taxon>
        <taxon>Natrialbaceae</taxon>
        <taxon>Natronosalvus</taxon>
    </lineage>
</organism>
<gene>
    <name evidence="4" type="ORF">OB919_05615</name>
</gene>
<dbReference type="Proteomes" id="UP001321047">
    <property type="component" value="Unassembled WGS sequence"/>
</dbReference>
<keyword evidence="5" id="KW-1185">Reference proteome</keyword>
<reference evidence="4 5" key="1">
    <citation type="submission" date="2022-09" db="EMBL/GenBank/DDBJ databases">
        <title>Enrichment on poylsaccharides allowed isolation of novel metabolic and taxonomic groups of Haloarchaea.</title>
        <authorList>
            <person name="Sorokin D.Y."/>
            <person name="Elcheninov A.G."/>
            <person name="Khizhniak T.V."/>
            <person name="Kolganova T.V."/>
            <person name="Kublanov I.V."/>
        </authorList>
    </citation>
    <scope>NUCLEOTIDE SEQUENCE [LARGE SCALE GENOMIC DNA]</scope>
    <source>
        <strain evidence="4 5">AArc-curdl1</strain>
    </source>
</reference>
<dbReference type="InterPro" id="IPR000073">
    <property type="entry name" value="AB_hydrolase_1"/>
</dbReference>
<comment type="caution">
    <text evidence="4">The sequence shown here is derived from an EMBL/GenBank/DDBJ whole genome shotgun (WGS) entry which is preliminary data.</text>
</comment>
<dbReference type="Gene3D" id="3.40.50.1820">
    <property type="entry name" value="alpha/beta hydrolase"/>
    <property type="match status" value="1"/>
</dbReference>
<dbReference type="GO" id="GO:0008233">
    <property type="term" value="F:peptidase activity"/>
    <property type="evidence" value="ECO:0007669"/>
    <property type="project" value="InterPro"/>
</dbReference>
<evidence type="ECO:0000313" key="4">
    <source>
        <dbReference type="EMBL" id="MCU4751459.1"/>
    </source>
</evidence>
<dbReference type="AlphaFoldDB" id="A0AAP2Z8P6"/>
<dbReference type="GO" id="GO:0016020">
    <property type="term" value="C:membrane"/>
    <property type="evidence" value="ECO:0007669"/>
    <property type="project" value="TreeGrafter"/>
</dbReference>
<protein>
    <submittedName>
        <fullName evidence="4">Alpha/beta hydrolase</fullName>
    </submittedName>
</protein>
<dbReference type="PRINTS" id="PR00111">
    <property type="entry name" value="ABHYDROLASE"/>
</dbReference>
<dbReference type="InterPro" id="IPR002410">
    <property type="entry name" value="Peptidase_S33"/>
</dbReference>
<feature type="domain" description="AB hydrolase-1" evidence="3">
    <location>
        <begin position="22"/>
        <end position="272"/>
    </location>
</feature>
<dbReference type="GO" id="GO:0006508">
    <property type="term" value="P:proteolysis"/>
    <property type="evidence" value="ECO:0007669"/>
    <property type="project" value="InterPro"/>
</dbReference>
<evidence type="ECO:0000256" key="1">
    <source>
        <dbReference type="ARBA" id="ARBA00010088"/>
    </source>
</evidence>
<keyword evidence="2 4" id="KW-0378">Hydrolase</keyword>